<accession>H2ZN71</accession>
<name>H2ZN71_CIOSA</name>
<dbReference type="AlphaFoldDB" id="H2ZN71"/>
<evidence type="ECO:0000313" key="1">
    <source>
        <dbReference type="Ensembl" id="ENSCSAVP00000019037.1"/>
    </source>
</evidence>
<protein>
    <submittedName>
        <fullName evidence="1">Uncharacterized protein</fullName>
    </submittedName>
</protein>
<keyword evidence="2" id="KW-1185">Reference proteome</keyword>
<sequence length="67" mass="7926">MLQKIRVYCKTSVEGVITFLLFGKISACYIRNMQCHVVISSHITYSELSRLFFTLLLRFYFYVSSKM</sequence>
<proteinExistence type="predicted"/>
<organism evidence="1 2">
    <name type="scientific">Ciona savignyi</name>
    <name type="common">Pacific transparent sea squirt</name>
    <dbReference type="NCBI Taxonomy" id="51511"/>
    <lineage>
        <taxon>Eukaryota</taxon>
        <taxon>Metazoa</taxon>
        <taxon>Chordata</taxon>
        <taxon>Tunicata</taxon>
        <taxon>Ascidiacea</taxon>
        <taxon>Phlebobranchia</taxon>
        <taxon>Cionidae</taxon>
        <taxon>Ciona</taxon>
    </lineage>
</organism>
<dbReference type="Ensembl" id="ENSCSAVT00000019244.1">
    <property type="protein sequence ID" value="ENSCSAVP00000019037.1"/>
    <property type="gene ID" value="ENSCSAVG00000011175.1"/>
</dbReference>
<dbReference type="Proteomes" id="UP000007875">
    <property type="component" value="Unassembled WGS sequence"/>
</dbReference>
<dbReference type="HOGENOM" id="CLU_2811623_0_0_1"/>
<reference evidence="2" key="1">
    <citation type="submission" date="2003-08" db="EMBL/GenBank/DDBJ databases">
        <authorList>
            <person name="Birren B."/>
            <person name="Nusbaum C."/>
            <person name="Abebe A."/>
            <person name="Abouelleil A."/>
            <person name="Adekoya E."/>
            <person name="Ait-zahra M."/>
            <person name="Allen N."/>
            <person name="Allen T."/>
            <person name="An P."/>
            <person name="Anderson M."/>
            <person name="Anderson S."/>
            <person name="Arachchi H."/>
            <person name="Armbruster J."/>
            <person name="Bachantsang P."/>
            <person name="Baldwin J."/>
            <person name="Barry A."/>
            <person name="Bayul T."/>
            <person name="Blitshsteyn B."/>
            <person name="Bloom T."/>
            <person name="Blye J."/>
            <person name="Boguslavskiy L."/>
            <person name="Borowsky M."/>
            <person name="Boukhgalter B."/>
            <person name="Brunache A."/>
            <person name="Butler J."/>
            <person name="Calixte N."/>
            <person name="Calvo S."/>
            <person name="Camarata J."/>
            <person name="Campo K."/>
            <person name="Chang J."/>
            <person name="Cheshatsang Y."/>
            <person name="Citroen M."/>
            <person name="Collymore A."/>
            <person name="Considine T."/>
            <person name="Cook A."/>
            <person name="Cooke P."/>
            <person name="Corum B."/>
            <person name="Cuomo C."/>
            <person name="David R."/>
            <person name="Dawoe T."/>
            <person name="Degray S."/>
            <person name="Dodge S."/>
            <person name="Dooley K."/>
            <person name="Dorje P."/>
            <person name="Dorjee K."/>
            <person name="Dorris L."/>
            <person name="Duffey N."/>
            <person name="Dupes A."/>
            <person name="Elkins T."/>
            <person name="Engels R."/>
            <person name="Erickson J."/>
            <person name="Farina A."/>
            <person name="Faro S."/>
            <person name="Ferreira P."/>
            <person name="Fischer H."/>
            <person name="Fitzgerald M."/>
            <person name="Foley K."/>
            <person name="Gage D."/>
            <person name="Galagan J."/>
            <person name="Gearin G."/>
            <person name="Gnerre S."/>
            <person name="Gnirke A."/>
            <person name="Goyette A."/>
            <person name="Graham J."/>
            <person name="Grandbois E."/>
            <person name="Gyaltsen K."/>
            <person name="Hafez N."/>
            <person name="Hagopian D."/>
            <person name="Hagos B."/>
            <person name="Hall J."/>
            <person name="Hatcher B."/>
            <person name="Heller A."/>
            <person name="Higgins H."/>
            <person name="Honan T."/>
            <person name="Horn A."/>
            <person name="Houde N."/>
            <person name="Hughes L."/>
            <person name="Hulme W."/>
            <person name="Husby E."/>
            <person name="Iliev I."/>
            <person name="Jaffe D."/>
            <person name="Jones C."/>
            <person name="Kamal M."/>
            <person name="Kamat A."/>
            <person name="Kamvysselis M."/>
            <person name="Karlsson E."/>
            <person name="Kells C."/>
            <person name="Kieu A."/>
            <person name="Kisner P."/>
            <person name="Kodira C."/>
            <person name="Kulbokas E."/>
            <person name="Labutti K."/>
            <person name="Lama D."/>
            <person name="Landers T."/>
            <person name="Leger J."/>
            <person name="Levine S."/>
            <person name="Lewis D."/>
            <person name="Lewis T."/>
            <person name="Lindblad-toh K."/>
            <person name="Liu X."/>
            <person name="Lokyitsang T."/>
            <person name="Lokyitsang Y."/>
            <person name="Lucien O."/>
            <person name="Lui A."/>
            <person name="Ma L.J."/>
            <person name="Mabbitt R."/>
            <person name="Macdonald J."/>
            <person name="Maclean C."/>
            <person name="Major J."/>
            <person name="Manning J."/>
            <person name="Marabella R."/>
            <person name="Maru K."/>
            <person name="Matthews C."/>
            <person name="Mauceli E."/>
            <person name="Mccarthy M."/>
            <person name="Mcdonough S."/>
            <person name="Mcghee T."/>
            <person name="Meldrim J."/>
            <person name="Meneus L."/>
            <person name="Mesirov J."/>
            <person name="Mihalev A."/>
            <person name="Mihova T."/>
            <person name="Mikkelsen T."/>
            <person name="Mlenga V."/>
            <person name="Moru K."/>
            <person name="Mozes J."/>
            <person name="Mulrain L."/>
            <person name="Munson G."/>
            <person name="Naylor J."/>
            <person name="Newes C."/>
            <person name="Nguyen C."/>
            <person name="Nguyen N."/>
            <person name="Nguyen T."/>
            <person name="Nicol R."/>
            <person name="Nielsen C."/>
            <person name="Nizzari M."/>
            <person name="Norbu C."/>
            <person name="Norbu N."/>
            <person name="O'donnell P."/>
            <person name="Okoawo O."/>
            <person name="O'leary S."/>
            <person name="Omotosho B."/>
            <person name="O'neill K."/>
            <person name="Osman S."/>
            <person name="Parker S."/>
            <person name="Perrin D."/>
            <person name="Phunkhang P."/>
            <person name="Piqani B."/>
            <person name="Purcell S."/>
            <person name="Rachupka T."/>
            <person name="Ramasamy U."/>
            <person name="Rameau R."/>
            <person name="Ray V."/>
            <person name="Raymond C."/>
            <person name="Retta R."/>
            <person name="Richardson S."/>
            <person name="Rise C."/>
            <person name="Rodriguez J."/>
            <person name="Rogers J."/>
            <person name="Rogov P."/>
            <person name="Rutman M."/>
            <person name="Schupbach R."/>
            <person name="Seaman C."/>
            <person name="Settipalli S."/>
            <person name="Sharpe T."/>
            <person name="Sheridan J."/>
            <person name="Sherpa N."/>
            <person name="Shi J."/>
            <person name="Smirnov S."/>
            <person name="Smith C."/>
            <person name="Sougnez C."/>
            <person name="Spencer B."/>
            <person name="Stalker J."/>
            <person name="Stange-thomann N."/>
            <person name="Stavropoulos S."/>
            <person name="Stetson K."/>
            <person name="Stone C."/>
            <person name="Stone S."/>
            <person name="Stubbs M."/>
            <person name="Talamas J."/>
            <person name="Tchuinga P."/>
            <person name="Tenzing P."/>
            <person name="Tesfaye S."/>
            <person name="Theodore J."/>
            <person name="Thoulutsang Y."/>
            <person name="Topham K."/>
            <person name="Towey S."/>
            <person name="Tsamla T."/>
            <person name="Tsomo N."/>
            <person name="Vallee D."/>
            <person name="Vassiliev H."/>
            <person name="Venkataraman V."/>
            <person name="Vinson J."/>
            <person name="Vo A."/>
            <person name="Wade C."/>
            <person name="Wang S."/>
            <person name="Wangchuk T."/>
            <person name="Wangdi T."/>
            <person name="Whittaker C."/>
            <person name="Wilkinson J."/>
            <person name="Wu Y."/>
            <person name="Wyman D."/>
            <person name="Yadav S."/>
            <person name="Yang S."/>
            <person name="Yang X."/>
            <person name="Yeager S."/>
            <person name="Yee E."/>
            <person name="Young G."/>
            <person name="Zainoun J."/>
            <person name="Zembeck L."/>
            <person name="Zimmer A."/>
            <person name="Zody M."/>
            <person name="Lander E."/>
        </authorList>
    </citation>
    <scope>NUCLEOTIDE SEQUENCE [LARGE SCALE GENOMIC DNA]</scope>
</reference>
<dbReference type="GeneTree" id="ENSGT00390000016435"/>
<reference evidence="1" key="2">
    <citation type="submission" date="2025-08" db="UniProtKB">
        <authorList>
            <consortium name="Ensembl"/>
        </authorList>
    </citation>
    <scope>IDENTIFICATION</scope>
</reference>
<reference evidence="1" key="3">
    <citation type="submission" date="2025-09" db="UniProtKB">
        <authorList>
            <consortium name="Ensembl"/>
        </authorList>
    </citation>
    <scope>IDENTIFICATION</scope>
</reference>
<evidence type="ECO:0000313" key="2">
    <source>
        <dbReference type="Proteomes" id="UP000007875"/>
    </source>
</evidence>